<reference evidence="2" key="1">
    <citation type="submission" date="2016-04" db="EMBL/GenBank/DDBJ databases">
        <authorList>
            <person name="Shah S.A."/>
            <person name="Garrett R.A."/>
        </authorList>
    </citation>
    <scope>NUCLEOTIDE SEQUENCE [LARGE SCALE GENOMIC DNA]</scope>
    <source>
        <strain evidence="2">ATCC 35091 / DSM 1616 / JCM 8930 / NBRC 15331 / P1</strain>
    </source>
</reference>
<gene>
    <name evidence="1" type="ORF">SSOP1_1315</name>
</gene>
<proteinExistence type="predicted"/>
<accession>A0A157T0T4</accession>
<organism evidence="1 2">
    <name type="scientific">Saccharolobus solfataricus</name>
    <name type="common">Sulfolobus solfataricus</name>
    <dbReference type="NCBI Taxonomy" id="2287"/>
    <lineage>
        <taxon>Archaea</taxon>
        <taxon>Thermoproteota</taxon>
        <taxon>Thermoprotei</taxon>
        <taxon>Sulfolobales</taxon>
        <taxon>Sulfolobaceae</taxon>
        <taxon>Saccharolobus</taxon>
    </lineage>
</organism>
<evidence type="ECO:0000313" key="1">
    <source>
        <dbReference type="EMBL" id="SAI84869.1"/>
    </source>
</evidence>
<dbReference type="RefSeq" id="WP_010923253.1">
    <property type="nucleotide sequence ID" value="NZ_LT549890.1"/>
</dbReference>
<sequence>MPSVSIWLSPKTYKYVEELANFLTKKPNRLIKEIIENKIVITENIESYYNVVKGLYKWYYYQGEILDNEKYIRRVLKRKNAEAILNIINLHDDIRVVFKTLGVLMLIVSLKSYAKIPEENFSTLKLIKYDLMEEVKRIRIYSLPLLYSKILWLRCVEKIRELSILKTKDWEKLAFTAAIYAVTILGEETPDSVYSHYNLKEFEKEWSELIKSSIKIMTEEENIIPRCTLCKNIVNGSRCSCGNSEIFYDDLNI</sequence>
<name>A0A157T0T4_SACSO</name>
<protein>
    <submittedName>
        <fullName evidence="1">Uncharacterized protein</fullName>
    </submittedName>
</protein>
<dbReference type="EMBL" id="LT549890">
    <property type="protein sequence ID" value="SAI84869.1"/>
    <property type="molecule type" value="Genomic_DNA"/>
</dbReference>
<dbReference type="OrthoDB" id="43052at2157"/>
<dbReference type="AlphaFoldDB" id="A0A157T0T4"/>
<dbReference type="PATRIC" id="fig|2287.9.peg.1338"/>
<dbReference type="GeneID" id="1454241"/>
<dbReference type="Proteomes" id="UP000076770">
    <property type="component" value="Chromosome i"/>
</dbReference>
<dbReference type="GeneID" id="27427584"/>
<evidence type="ECO:0000313" key="2">
    <source>
        <dbReference type="Proteomes" id="UP000076770"/>
    </source>
</evidence>